<dbReference type="SUPFAM" id="SSF57997">
    <property type="entry name" value="Tropomyosin"/>
    <property type="match status" value="1"/>
</dbReference>
<evidence type="ECO:0000313" key="4">
    <source>
        <dbReference type="Proteomes" id="UP000319468"/>
    </source>
</evidence>
<accession>A0A4Y4WZQ6</accession>
<dbReference type="InterPro" id="IPR002654">
    <property type="entry name" value="Glyco_trans_25"/>
</dbReference>
<proteinExistence type="predicted"/>
<dbReference type="RefSeq" id="WP_078298955.1">
    <property type="nucleotide sequence ID" value="NZ_MUPM01000174.1"/>
</dbReference>
<reference evidence="3 4" key="1">
    <citation type="journal article" date="2017" name="Front. Cell. Infect. Microbiol.">
        <title>Whole Genome Sequence and Phylogenetic Analysis Show Helicobacter pylori Strains from Latin America Have Followed a Unique Evolution Pathway.</title>
        <authorList>
            <person name="Munoz-Ramirez Z.Y."/>
            <person name="Mendez-Tenorio A."/>
            <person name="Kato I."/>
            <person name="Bravo M.M."/>
            <person name="Rizzato C."/>
            <person name="Thorell K."/>
            <person name="Torres R.C."/>
            <person name="Aviles-Jimenez F."/>
            <person name="Camorlinga M."/>
            <person name="Canzian F."/>
            <person name="Torres J."/>
        </authorList>
    </citation>
    <scope>NUCLEOTIDE SEQUENCE [LARGE SCALE GENOMIC DNA]</scope>
    <source>
        <strain evidence="3 4">CM22347</strain>
    </source>
</reference>
<feature type="coiled-coil region" evidence="1">
    <location>
        <begin position="242"/>
        <end position="353"/>
    </location>
</feature>
<dbReference type="PANTHER" id="PTHR36975">
    <property type="match status" value="1"/>
</dbReference>
<name>A0A4Y4WZQ6_HELPX</name>
<sequence>MTQVYIISLKESQRRLDTEKLVSESNEKFKGRCVFKIFDAISPKHEDFEKFVQELYDAQSMLKSDWFHSDYCYQELLPQEFGCYLSHYFLWKECVKTNQPIIILEDDVVLESNFMQALEDCLKSPFDFVRLYGHYWGGHKTNLHSLPIYTETEETEASIEKTPIENHEVTPPPPPNPTQDVQQDSIIETQQDPKELSEPCKIAPQKISFNPVVFKKIKRKLNRFIGSILARTEVYKKLVGKYDDLTTKYDDLTTKYDDLTTKYDDLTTKYDDLTTKYDDLTTKYDDLTTKYDDLTTKYDDLTTKYDDLTTKYDDLTTKYDDLTTKYDDLTTKYDDLTTKYDELTGKYESLLAKETNIKETFGESRADNEKEALFLEHFYLTSVYVATTAGYYLTPKGAKTFIEATERFKIIEPVDMFMNNPTYHDVANFTYLPCPVSLNKHAFNSTIQNAKKPDISLKPPRKSYFDNLFYHKFNAQKCLKAFHKYSKQYAPLKTPKEV</sequence>
<keyword evidence="1" id="KW-0175">Coiled coil</keyword>
<dbReference type="EMBL" id="MUPM01000174">
    <property type="protein sequence ID" value="OOQ33121.1"/>
    <property type="molecule type" value="Genomic_DNA"/>
</dbReference>
<dbReference type="Proteomes" id="UP000319468">
    <property type="component" value="Unassembled WGS sequence"/>
</dbReference>
<comment type="caution">
    <text evidence="3">The sequence shown here is derived from an EMBL/GenBank/DDBJ whole genome shotgun (WGS) entry which is preliminary data.</text>
</comment>
<evidence type="ECO:0000256" key="1">
    <source>
        <dbReference type="SAM" id="Coils"/>
    </source>
</evidence>
<evidence type="ECO:0000313" key="3">
    <source>
        <dbReference type="EMBL" id="OOQ33121.1"/>
    </source>
</evidence>
<feature type="domain" description="Glycosyl transferase family 25" evidence="2">
    <location>
        <begin position="353"/>
        <end position="418"/>
    </location>
</feature>
<dbReference type="AlphaFoldDB" id="A0A4Y4WZQ6"/>
<dbReference type="Pfam" id="PF01755">
    <property type="entry name" value="Glyco_transf_25"/>
    <property type="match status" value="2"/>
</dbReference>
<dbReference type="Gene3D" id="1.20.5.1000">
    <property type="entry name" value="arf6 gtpase in complex with a specific effector, jip4"/>
    <property type="match status" value="2"/>
</dbReference>
<dbReference type="PANTHER" id="PTHR36975:SF5">
    <property type="entry name" value="TRANSLOCATED ACTIN-RECRUITING PHOSPHOPROTEIN"/>
    <property type="match status" value="1"/>
</dbReference>
<gene>
    <name evidence="3" type="ORF">B0X69_03475</name>
</gene>
<evidence type="ECO:0000259" key="2">
    <source>
        <dbReference type="Pfam" id="PF01755"/>
    </source>
</evidence>
<dbReference type="InterPro" id="IPR053108">
    <property type="entry name" value="Chlamydial_TARP"/>
</dbReference>
<dbReference type="CDD" id="cd06532">
    <property type="entry name" value="Glyco_transf_25"/>
    <property type="match status" value="1"/>
</dbReference>
<protein>
    <submittedName>
        <fullName evidence="3">Lipopolysaccharide biosynthesis protein</fullName>
    </submittedName>
</protein>
<organism evidence="3 4">
    <name type="scientific">Helicobacter pylori</name>
    <name type="common">Campylobacter pylori</name>
    <dbReference type="NCBI Taxonomy" id="210"/>
    <lineage>
        <taxon>Bacteria</taxon>
        <taxon>Pseudomonadati</taxon>
        <taxon>Campylobacterota</taxon>
        <taxon>Epsilonproteobacteria</taxon>
        <taxon>Campylobacterales</taxon>
        <taxon>Helicobacteraceae</taxon>
        <taxon>Helicobacter</taxon>
    </lineage>
</organism>
<feature type="domain" description="Glycosyl transferase family 25" evidence="2">
    <location>
        <begin position="1"/>
        <end position="168"/>
    </location>
</feature>